<keyword evidence="2" id="KW-0560">Oxidoreductase</keyword>
<dbReference type="PANTHER" id="PTHR43391">
    <property type="entry name" value="RETINOL DEHYDROGENASE-RELATED"/>
    <property type="match status" value="1"/>
</dbReference>
<sequence length="263" mass="27706">MAGRQSPAKSVFITGAAAGIGRAAALRFAAQGWFVGLYDVNAAAVGALAAELGPDRALAGALDVSDAQAFAQAVSEFVGAAGRLDLLINNAGVLLTGDFESHGPERYQWLIDINTRGVVNGCLAASPHLKPGSRVINMCSASALYGTPAFAVYSASKFFVRGLTEALNIEWQRRGILVMDLMPLFVATPMVAGVSDKPKSIDRLGVRLSAEDVAATLYSAATRSAALCPVHWPVGLQTQAVALLQKLTPSRLYRWSQKLITGY</sequence>
<proteinExistence type="inferred from homology"/>
<dbReference type="Proteomes" id="UP000282106">
    <property type="component" value="Unassembled WGS sequence"/>
</dbReference>
<dbReference type="PANTHER" id="PTHR43391:SF82">
    <property type="entry name" value="OXIDOREDUCTASE SADH-RELATED"/>
    <property type="match status" value="1"/>
</dbReference>
<evidence type="ECO:0000256" key="2">
    <source>
        <dbReference type="ARBA" id="ARBA00023002"/>
    </source>
</evidence>
<protein>
    <submittedName>
        <fullName evidence="4">SDR family oxidoreductase</fullName>
    </submittedName>
</protein>
<comment type="caution">
    <text evidence="4">The sequence shown here is derived from an EMBL/GenBank/DDBJ whole genome shotgun (WGS) entry which is preliminary data.</text>
</comment>
<dbReference type="InterPro" id="IPR036291">
    <property type="entry name" value="NAD(P)-bd_dom_sf"/>
</dbReference>
<dbReference type="RefSeq" id="WP_123212029.1">
    <property type="nucleotide sequence ID" value="NZ_RJVO01000005.1"/>
</dbReference>
<reference evidence="4 5" key="1">
    <citation type="submission" date="2018-10" db="EMBL/GenBank/DDBJ databases">
        <authorList>
            <person name="Chen W.-M."/>
        </authorList>
    </citation>
    <scope>NUCLEOTIDE SEQUENCE [LARGE SCALE GENOMIC DNA]</scope>
    <source>
        <strain evidence="4 5">THS-13</strain>
    </source>
</reference>
<evidence type="ECO:0000313" key="4">
    <source>
        <dbReference type="EMBL" id="ROH89007.1"/>
    </source>
</evidence>
<evidence type="ECO:0000256" key="1">
    <source>
        <dbReference type="ARBA" id="ARBA00006484"/>
    </source>
</evidence>
<accession>A0A3N0V880</accession>
<gene>
    <name evidence="4" type="ORF">ED208_11365</name>
</gene>
<dbReference type="GO" id="GO:0016491">
    <property type="term" value="F:oxidoreductase activity"/>
    <property type="evidence" value="ECO:0007669"/>
    <property type="project" value="UniProtKB-KW"/>
</dbReference>
<dbReference type="EMBL" id="RJVO01000005">
    <property type="protein sequence ID" value="ROH89007.1"/>
    <property type="molecule type" value="Genomic_DNA"/>
</dbReference>
<keyword evidence="5" id="KW-1185">Reference proteome</keyword>
<evidence type="ECO:0000256" key="3">
    <source>
        <dbReference type="RuleBase" id="RU000363"/>
    </source>
</evidence>
<dbReference type="AlphaFoldDB" id="A0A3N0V880"/>
<name>A0A3N0V880_9GAMM</name>
<organism evidence="4 5">
    <name type="scientific">Stagnimonas aquatica</name>
    <dbReference type="NCBI Taxonomy" id="2689987"/>
    <lineage>
        <taxon>Bacteria</taxon>
        <taxon>Pseudomonadati</taxon>
        <taxon>Pseudomonadota</taxon>
        <taxon>Gammaproteobacteria</taxon>
        <taxon>Nevskiales</taxon>
        <taxon>Nevskiaceae</taxon>
        <taxon>Stagnimonas</taxon>
    </lineage>
</organism>
<dbReference type="Gene3D" id="3.40.50.720">
    <property type="entry name" value="NAD(P)-binding Rossmann-like Domain"/>
    <property type="match status" value="1"/>
</dbReference>
<dbReference type="SUPFAM" id="SSF51735">
    <property type="entry name" value="NAD(P)-binding Rossmann-fold domains"/>
    <property type="match status" value="1"/>
</dbReference>
<evidence type="ECO:0000313" key="5">
    <source>
        <dbReference type="Proteomes" id="UP000282106"/>
    </source>
</evidence>
<comment type="similarity">
    <text evidence="1 3">Belongs to the short-chain dehydrogenases/reductases (SDR) family.</text>
</comment>
<dbReference type="InParanoid" id="A0A3N0V880"/>
<dbReference type="InterPro" id="IPR002347">
    <property type="entry name" value="SDR_fam"/>
</dbReference>
<dbReference type="NCBIfam" id="NF006123">
    <property type="entry name" value="PRK08267.1"/>
    <property type="match status" value="1"/>
</dbReference>
<dbReference type="Pfam" id="PF00106">
    <property type="entry name" value="adh_short"/>
    <property type="match status" value="1"/>
</dbReference>
<dbReference type="PRINTS" id="PR00081">
    <property type="entry name" value="GDHRDH"/>
</dbReference>
<dbReference type="PRINTS" id="PR00080">
    <property type="entry name" value="SDRFAMILY"/>
</dbReference>